<proteinExistence type="predicted"/>
<dbReference type="CDD" id="cd07710">
    <property type="entry name" value="arylsulfatase_Sdsa1-like_MBL-fold"/>
    <property type="match status" value="1"/>
</dbReference>
<name>A0AAE3ATU3_9FIRM</name>
<accession>A0AAE3ATU3</accession>
<dbReference type="InterPro" id="IPR036866">
    <property type="entry name" value="RibonucZ/Hydroxyglut_hydro"/>
</dbReference>
<feature type="domain" description="Metallo-beta-lactamase" evidence="1">
    <location>
        <begin position="37"/>
        <end position="248"/>
    </location>
</feature>
<dbReference type="InterPro" id="IPR044097">
    <property type="entry name" value="Bds1/SdsA1_MBL-fold"/>
</dbReference>
<reference evidence="2" key="1">
    <citation type="submission" date="2021-10" db="EMBL/GenBank/DDBJ databases">
        <title>Anaerobic single-cell dispensing facilitates the cultivation of human gut bacteria.</title>
        <authorList>
            <person name="Afrizal A."/>
        </authorList>
    </citation>
    <scope>NUCLEOTIDE SEQUENCE</scope>
    <source>
        <strain evidence="2">CLA-AA-H274</strain>
    </source>
</reference>
<dbReference type="PANTHER" id="PTHR43223:SF2">
    <property type="entry name" value="METALLO-BETA-LACTAMASE DOMAIN-CONTAINING PROTEIN"/>
    <property type="match status" value="1"/>
</dbReference>
<sequence>MLVKNGEERLKEFTEREYKETVTEVTKGIWHVLGMGHSNAIFIEGNTGVILIDTLDTLGRGERLRDLIKEKTRKEVHTILYTHMHPDHRGGAGAFKDTAKEIIAFAPKTPILEHTGMLREVQMRRGARQFGYELSDEENISQGIGIREGIAYGDKHAFVPANIVYESDWEGREIDGIRLELFRLPGETYDQMVVWLPDTKVLCCGDNYYGCFPNLYAIRGSQYRDIASWIRSIDRLRKFPAEYLLPGHTSVIYGREKIEEVLKSFQSAIEDILLRTLEGMNQGKTIDELASEIQLAPQYRDLPWLGEFYGCTEWTVRAIFTAYLGWFDGNPTHLHPLAPKTRAERMRKLIGGRTALFEAIRQASEAQDAQWCLELAEYWDENEEGADEEQNRQVRECKIQALRQLASLETSANGRHYYLVSAYELEK</sequence>
<keyword evidence="3" id="KW-1185">Reference proteome</keyword>
<dbReference type="SUPFAM" id="SSF56281">
    <property type="entry name" value="Metallo-hydrolase/oxidoreductase"/>
    <property type="match status" value="1"/>
</dbReference>
<dbReference type="Pfam" id="PF14863">
    <property type="entry name" value="Alkyl_sulf_dimr"/>
    <property type="match status" value="1"/>
</dbReference>
<gene>
    <name evidence="2" type="ORF">LKD32_14050</name>
</gene>
<dbReference type="Gene3D" id="1.25.40.880">
    <property type="entry name" value="Alkyl sulfatase, dimerisation domain"/>
    <property type="match status" value="1"/>
</dbReference>
<dbReference type="GO" id="GO:0018741">
    <property type="term" value="F:linear primary-alkylsulfatase activity"/>
    <property type="evidence" value="ECO:0007669"/>
    <property type="project" value="InterPro"/>
</dbReference>
<dbReference type="InterPro" id="IPR052195">
    <property type="entry name" value="Bact_Alkyl/Aryl-Sulfatase"/>
</dbReference>
<evidence type="ECO:0000313" key="3">
    <source>
        <dbReference type="Proteomes" id="UP001198962"/>
    </source>
</evidence>
<dbReference type="Proteomes" id="UP001198962">
    <property type="component" value="Unassembled WGS sequence"/>
</dbReference>
<evidence type="ECO:0000259" key="1">
    <source>
        <dbReference type="SMART" id="SM00849"/>
    </source>
</evidence>
<dbReference type="InterPro" id="IPR001279">
    <property type="entry name" value="Metallo-B-lactamas"/>
</dbReference>
<dbReference type="PANTHER" id="PTHR43223">
    <property type="entry name" value="ALKYL/ARYL-SULFATASE"/>
    <property type="match status" value="1"/>
</dbReference>
<evidence type="ECO:0000313" key="2">
    <source>
        <dbReference type="EMBL" id="MCC2165967.1"/>
    </source>
</evidence>
<dbReference type="RefSeq" id="WP_308452148.1">
    <property type="nucleotide sequence ID" value="NZ_JAJEPU010000071.1"/>
</dbReference>
<dbReference type="SMART" id="SM00849">
    <property type="entry name" value="Lactamase_B"/>
    <property type="match status" value="1"/>
</dbReference>
<organism evidence="2 3">
    <name type="scientific">Brotaphodocola catenula</name>
    <dbReference type="NCBI Taxonomy" id="2885361"/>
    <lineage>
        <taxon>Bacteria</taxon>
        <taxon>Bacillati</taxon>
        <taxon>Bacillota</taxon>
        <taxon>Clostridia</taxon>
        <taxon>Lachnospirales</taxon>
        <taxon>Lachnospiraceae</taxon>
        <taxon>Brotaphodocola</taxon>
    </lineage>
</organism>
<dbReference type="Pfam" id="PF00753">
    <property type="entry name" value="Lactamase_B"/>
    <property type="match status" value="1"/>
</dbReference>
<protein>
    <submittedName>
        <fullName evidence="2">Alkyl/aryl-sulfatase</fullName>
    </submittedName>
</protein>
<dbReference type="AlphaFoldDB" id="A0AAE3ATU3"/>
<dbReference type="Gene3D" id="3.60.15.30">
    <property type="entry name" value="Metallo-beta-lactamase domain"/>
    <property type="match status" value="1"/>
</dbReference>
<dbReference type="GO" id="GO:0046983">
    <property type="term" value="F:protein dimerization activity"/>
    <property type="evidence" value="ECO:0007669"/>
    <property type="project" value="InterPro"/>
</dbReference>
<dbReference type="EMBL" id="JAJEPU010000071">
    <property type="protein sequence ID" value="MCC2165967.1"/>
    <property type="molecule type" value="Genomic_DNA"/>
</dbReference>
<dbReference type="InterPro" id="IPR038536">
    <property type="entry name" value="Alkyl/aryl-sulf_dimr_sf"/>
</dbReference>
<comment type="caution">
    <text evidence="2">The sequence shown here is derived from an EMBL/GenBank/DDBJ whole genome shotgun (WGS) entry which is preliminary data.</text>
</comment>
<dbReference type="GO" id="GO:0018909">
    <property type="term" value="P:dodecyl sulfate metabolic process"/>
    <property type="evidence" value="ECO:0007669"/>
    <property type="project" value="InterPro"/>
</dbReference>
<dbReference type="InterPro" id="IPR029228">
    <property type="entry name" value="Alkyl_sulf_dimr"/>
</dbReference>